<protein>
    <submittedName>
        <fullName evidence="4">DUF148 domain-containing protein</fullName>
    </submittedName>
</protein>
<keyword evidence="3" id="KW-1185">Reference proteome</keyword>
<keyword evidence="2" id="KW-0732">Signal</keyword>
<feature type="region of interest" description="Disordered" evidence="1">
    <location>
        <begin position="100"/>
        <end position="132"/>
    </location>
</feature>
<dbReference type="AlphaFoldDB" id="A0A1I7YWC7"/>
<feature type="region of interest" description="Disordered" evidence="1">
    <location>
        <begin position="190"/>
        <end position="239"/>
    </location>
</feature>
<dbReference type="Proteomes" id="UP000095287">
    <property type="component" value="Unplaced"/>
</dbReference>
<sequence length="239" mass="23600">MAPRLFLAVLATVLVAALAQPPPIPGYDPSALADNVKKFSEVYGLATQIMNMGGRFLGNSGGSGTGGTGSPGLTSSANYNHNGILGEVVRPQFRGVGGNEYGENSLFENRPSPSSSLFSEYGGGPLGGGTKPVQRQSAIASIMNTFLGSSLGGSSSGSSGYEPYSPSSSGGGGGGGGLFGGVLPDFSGYGGSSSSSSSSSSGSDINGILAQLMRSGAKPAQPEPAGPASFISQLFGVGR</sequence>
<feature type="compositionally biased region" description="Gly residues" evidence="1">
    <location>
        <begin position="121"/>
        <end position="130"/>
    </location>
</feature>
<evidence type="ECO:0000313" key="4">
    <source>
        <dbReference type="WBParaSite" id="L893_g20510.t1"/>
    </source>
</evidence>
<dbReference type="WBParaSite" id="L893_g20510.t1">
    <property type="protein sequence ID" value="L893_g20510.t1"/>
    <property type="gene ID" value="L893_g20510"/>
</dbReference>
<reference evidence="4" key="1">
    <citation type="submission" date="2016-11" db="UniProtKB">
        <authorList>
            <consortium name="WormBaseParasite"/>
        </authorList>
    </citation>
    <scope>IDENTIFICATION</scope>
</reference>
<evidence type="ECO:0000256" key="2">
    <source>
        <dbReference type="SAM" id="SignalP"/>
    </source>
</evidence>
<feature type="region of interest" description="Disordered" evidence="1">
    <location>
        <begin position="154"/>
        <end position="177"/>
    </location>
</feature>
<feature type="chain" id="PRO_5009312671" evidence="2">
    <location>
        <begin position="20"/>
        <end position="239"/>
    </location>
</feature>
<feature type="compositionally biased region" description="Low complexity" evidence="1">
    <location>
        <begin position="156"/>
        <end position="168"/>
    </location>
</feature>
<organism evidence="3 4">
    <name type="scientific">Steinernema glaseri</name>
    <dbReference type="NCBI Taxonomy" id="37863"/>
    <lineage>
        <taxon>Eukaryota</taxon>
        <taxon>Metazoa</taxon>
        <taxon>Ecdysozoa</taxon>
        <taxon>Nematoda</taxon>
        <taxon>Chromadorea</taxon>
        <taxon>Rhabditida</taxon>
        <taxon>Tylenchina</taxon>
        <taxon>Panagrolaimomorpha</taxon>
        <taxon>Strongyloidoidea</taxon>
        <taxon>Steinernematidae</taxon>
        <taxon>Steinernema</taxon>
    </lineage>
</organism>
<feature type="signal peptide" evidence="2">
    <location>
        <begin position="1"/>
        <end position="19"/>
    </location>
</feature>
<evidence type="ECO:0000313" key="3">
    <source>
        <dbReference type="Proteomes" id="UP000095287"/>
    </source>
</evidence>
<proteinExistence type="predicted"/>
<evidence type="ECO:0000256" key="1">
    <source>
        <dbReference type="SAM" id="MobiDB-lite"/>
    </source>
</evidence>
<accession>A0A1I7YWC7</accession>
<name>A0A1I7YWC7_9BILA</name>
<feature type="compositionally biased region" description="Low complexity" evidence="1">
    <location>
        <begin position="192"/>
        <end position="203"/>
    </location>
</feature>